<dbReference type="InterPro" id="IPR013083">
    <property type="entry name" value="Znf_RING/FYVE/PHD"/>
</dbReference>
<keyword evidence="1" id="KW-0399">Innate immunity</keyword>
<dbReference type="PROSITE" id="PS00518">
    <property type="entry name" value="ZF_RING_1"/>
    <property type="match status" value="1"/>
</dbReference>
<dbReference type="PANTHER" id="PTHR25465">
    <property type="entry name" value="B-BOX DOMAIN CONTAINING"/>
    <property type="match status" value="1"/>
</dbReference>
<dbReference type="AlphaFoldDB" id="A0A8C6TU52"/>
<dbReference type="InterPro" id="IPR058030">
    <property type="entry name" value="TRIM8/14/16/25/29/45/65_CC"/>
</dbReference>
<dbReference type="InterPro" id="IPR001870">
    <property type="entry name" value="B30.2/SPRY"/>
</dbReference>
<dbReference type="Pfam" id="PF13765">
    <property type="entry name" value="PRY"/>
    <property type="match status" value="1"/>
</dbReference>
<protein>
    <recommendedName>
        <fullName evidence="12">Tripartite motif-containing protein 16-like</fullName>
    </recommendedName>
</protein>
<dbReference type="InterPro" id="IPR000315">
    <property type="entry name" value="Znf_B-box"/>
</dbReference>
<evidence type="ECO:0000256" key="3">
    <source>
        <dbReference type="ARBA" id="ARBA00022771"/>
    </source>
</evidence>
<dbReference type="Pfam" id="PF00622">
    <property type="entry name" value="SPRY"/>
    <property type="match status" value="1"/>
</dbReference>
<dbReference type="Gene3D" id="3.30.40.10">
    <property type="entry name" value="Zinc/RING finger domain, C3HC4 (zinc finger)"/>
    <property type="match status" value="1"/>
</dbReference>
<keyword evidence="5" id="KW-0391">Immunity</keyword>
<dbReference type="InterPro" id="IPR003877">
    <property type="entry name" value="SPRY_dom"/>
</dbReference>
<dbReference type="InterPro" id="IPR013320">
    <property type="entry name" value="ConA-like_dom_sf"/>
</dbReference>
<dbReference type="Gene3D" id="3.30.160.60">
    <property type="entry name" value="Classic Zinc Finger"/>
    <property type="match status" value="1"/>
</dbReference>
<evidence type="ECO:0000313" key="10">
    <source>
        <dbReference type="Ensembl" id="ENSNMLP00000023312.1"/>
    </source>
</evidence>
<dbReference type="PROSITE" id="PS50119">
    <property type="entry name" value="ZF_BBOX"/>
    <property type="match status" value="1"/>
</dbReference>
<dbReference type="Pfam" id="PF00643">
    <property type="entry name" value="zf-B_box"/>
    <property type="match status" value="1"/>
</dbReference>
<dbReference type="CDD" id="cd19769">
    <property type="entry name" value="Bbox2_TRIM16-like"/>
    <property type="match status" value="1"/>
</dbReference>
<evidence type="ECO:0000313" key="11">
    <source>
        <dbReference type="Proteomes" id="UP000694523"/>
    </source>
</evidence>
<dbReference type="PANTHER" id="PTHR25465:SF5">
    <property type="entry name" value="E3 UBIQUITIN_ISG15 LIGASE TRIM25-RELATED"/>
    <property type="match status" value="1"/>
</dbReference>
<dbReference type="GO" id="GO:0005737">
    <property type="term" value="C:cytoplasm"/>
    <property type="evidence" value="ECO:0007669"/>
    <property type="project" value="UniProtKB-ARBA"/>
</dbReference>
<keyword evidence="4" id="KW-0862">Zinc</keyword>
<evidence type="ECO:0000259" key="9">
    <source>
        <dbReference type="PROSITE" id="PS50188"/>
    </source>
</evidence>
<organism evidence="10 11">
    <name type="scientific">Neogobius melanostomus</name>
    <name type="common">round goby</name>
    <dbReference type="NCBI Taxonomy" id="47308"/>
    <lineage>
        <taxon>Eukaryota</taxon>
        <taxon>Metazoa</taxon>
        <taxon>Chordata</taxon>
        <taxon>Craniata</taxon>
        <taxon>Vertebrata</taxon>
        <taxon>Euteleostomi</taxon>
        <taxon>Actinopterygii</taxon>
        <taxon>Neopterygii</taxon>
        <taxon>Teleostei</taxon>
        <taxon>Neoteleostei</taxon>
        <taxon>Acanthomorphata</taxon>
        <taxon>Gobiaria</taxon>
        <taxon>Gobiiformes</taxon>
        <taxon>Gobioidei</taxon>
        <taxon>Gobiidae</taxon>
        <taxon>Benthophilinae</taxon>
        <taxon>Neogobiini</taxon>
        <taxon>Neogobius</taxon>
    </lineage>
</organism>
<dbReference type="PROSITE" id="PS50188">
    <property type="entry name" value="B302_SPRY"/>
    <property type="match status" value="1"/>
</dbReference>
<dbReference type="Proteomes" id="UP000694523">
    <property type="component" value="Unplaced"/>
</dbReference>
<accession>A0A8C6TU52</accession>
<keyword evidence="2" id="KW-0479">Metal-binding</keyword>
<proteinExistence type="predicted"/>
<dbReference type="PRINTS" id="PR01407">
    <property type="entry name" value="BUTYPHLNCDUF"/>
</dbReference>
<dbReference type="CDD" id="cd16040">
    <property type="entry name" value="SPRY_PRY_SNTX"/>
    <property type="match status" value="1"/>
</dbReference>
<name>A0A8C6TU52_9GOBI</name>
<dbReference type="SMART" id="SM00184">
    <property type="entry name" value="RING"/>
    <property type="match status" value="1"/>
</dbReference>
<reference evidence="10" key="2">
    <citation type="submission" date="2025-09" db="UniProtKB">
        <authorList>
            <consortium name="Ensembl"/>
        </authorList>
    </citation>
    <scope>IDENTIFICATION</scope>
</reference>
<dbReference type="Pfam" id="PF15227">
    <property type="entry name" value="zf-C3HC4_4"/>
    <property type="match status" value="1"/>
</dbReference>
<dbReference type="Pfam" id="PF25600">
    <property type="entry name" value="TRIM_CC"/>
    <property type="match status" value="1"/>
</dbReference>
<feature type="domain" description="RING-type" evidence="7">
    <location>
        <begin position="36"/>
        <end position="77"/>
    </location>
</feature>
<dbReference type="SMART" id="SM00589">
    <property type="entry name" value="PRY"/>
    <property type="match status" value="1"/>
</dbReference>
<dbReference type="InterPro" id="IPR051051">
    <property type="entry name" value="E3_ubiq-ligase_TRIM/RNF"/>
</dbReference>
<evidence type="ECO:0000259" key="8">
    <source>
        <dbReference type="PROSITE" id="PS50119"/>
    </source>
</evidence>
<dbReference type="Ensembl" id="ENSNMLT00000026087.1">
    <property type="protein sequence ID" value="ENSNMLP00000023312.1"/>
    <property type="gene ID" value="ENSNMLG00000015018.1"/>
</dbReference>
<dbReference type="GO" id="GO:0045087">
    <property type="term" value="P:innate immune response"/>
    <property type="evidence" value="ECO:0007669"/>
    <property type="project" value="UniProtKB-KW"/>
</dbReference>
<feature type="domain" description="B30.2/SPRY" evidence="9">
    <location>
        <begin position="385"/>
        <end position="591"/>
    </location>
</feature>
<dbReference type="InterPro" id="IPR006574">
    <property type="entry name" value="PRY"/>
</dbReference>
<evidence type="ECO:0000256" key="4">
    <source>
        <dbReference type="ARBA" id="ARBA00022833"/>
    </source>
</evidence>
<sequence>MKHCTLHQTFICVKLSVALINGEMAQKALNHEAFFCPVCLGLMKSPVAIPCGHSYCMNCLNQHWDQQDVNYKCPECRESYSPRPVLVKNIMLAGLVEQLKKTGLIERPADHCYAGAQDVPCDICTGRKLKAVKSCLQCVASYCEDHLQPHYDAAMFNKHQLVAPSNNLRQNICSIHDEVKKMFCRTDKQLICTLCSVDEHKDHDTVTAAAERAQRQEEVPARRTQLLQSLQYKETYLESLRQEAQDISCPAQKTVQHSEDCFRKMALLLEKGRSELEKQIRAEEQTQLRPIQKLQDQLQRDVTELKRSISELDTLSLTPDHNQFLLLYPTLGTNTQMKKPARIYAENSYDFKNVLILVSTLRDKVQLTLEEELIDNDMNKSPVRISLSAAEVSTREDLLHYSKEITMDPDIVSPSLFLSDGNRKVTVMNEKTNYPDHPNRFSAWQVLSSESLTGRCYWEVECSGNYANIAVSYKNIRRKGTPFTGNCAFGNNGVSWALRCDRVQSSYSFSFNRNESQVSGPVFGVSTRAGASRIGVYLDHSAGVLEFYSVTKTMTLLHRVQTTFSQPLYAGVGFSANGDAKVQIISSTLHLY</sequence>
<dbReference type="SUPFAM" id="SSF49899">
    <property type="entry name" value="Concanavalin A-like lectins/glucanases"/>
    <property type="match status" value="1"/>
</dbReference>
<evidence type="ECO:0000259" key="7">
    <source>
        <dbReference type="PROSITE" id="PS50089"/>
    </source>
</evidence>
<evidence type="ECO:0000256" key="6">
    <source>
        <dbReference type="PROSITE-ProRule" id="PRU00024"/>
    </source>
</evidence>
<evidence type="ECO:0000256" key="5">
    <source>
        <dbReference type="ARBA" id="ARBA00022859"/>
    </source>
</evidence>
<evidence type="ECO:0000256" key="1">
    <source>
        <dbReference type="ARBA" id="ARBA00022588"/>
    </source>
</evidence>
<evidence type="ECO:0008006" key="12">
    <source>
        <dbReference type="Google" id="ProtNLM"/>
    </source>
</evidence>
<reference evidence="10" key="1">
    <citation type="submission" date="2025-08" db="UniProtKB">
        <authorList>
            <consortium name="Ensembl"/>
        </authorList>
    </citation>
    <scope>IDENTIFICATION</scope>
</reference>
<feature type="domain" description="B box-type" evidence="8">
    <location>
        <begin position="168"/>
        <end position="208"/>
    </location>
</feature>
<dbReference type="InterPro" id="IPR043136">
    <property type="entry name" value="B30.2/SPRY_sf"/>
</dbReference>
<dbReference type="InterPro" id="IPR001841">
    <property type="entry name" value="Znf_RING"/>
</dbReference>
<dbReference type="InterPro" id="IPR017907">
    <property type="entry name" value="Znf_RING_CS"/>
</dbReference>
<dbReference type="PROSITE" id="PS50089">
    <property type="entry name" value="ZF_RING_2"/>
    <property type="match status" value="1"/>
</dbReference>
<dbReference type="Gene3D" id="2.60.120.920">
    <property type="match status" value="1"/>
</dbReference>
<dbReference type="GO" id="GO:0008270">
    <property type="term" value="F:zinc ion binding"/>
    <property type="evidence" value="ECO:0007669"/>
    <property type="project" value="UniProtKB-KW"/>
</dbReference>
<evidence type="ECO:0000256" key="2">
    <source>
        <dbReference type="ARBA" id="ARBA00022723"/>
    </source>
</evidence>
<keyword evidence="3 6" id="KW-0863">Zinc-finger</keyword>
<dbReference type="InterPro" id="IPR003879">
    <property type="entry name" value="Butyrophylin_SPRY"/>
</dbReference>
<dbReference type="SUPFAM" id="SSF57850">
    <property type="entry name" value="RING/U-box"/>
    <property type="match status" value="1"/>
</dbReference>
<dbReference type="SMART" id="SM00336">
    <property type="entry name" value="BBOX"/>
    <property type="match status" value="1"/>
</dbReference>
<dbReference type="Gene3D" id="4.10.830.40">
    <property type="match status" value="1"/>
</dbReference>
<dbReference type="SMART" id="SM00449">
    <property type="entry name" value="SPRY"/>
    <property type="match status" value="1"/>
</dbReference>
<keyword evidence="11" id="KW-1185">Reference proteome</keyword>
<dbReference type="SUPFAM" id="SSF57845">
    <property type="entry name" value="B-box zinc-binding domain"/>
    <property type="match status" value="1"/>
</dbReference>